<accession>A0A0M3JJU0</accession>
<reference evidence="2 3" key="2">
    <citation type="submission" date="2018-11" db="EMBL/GenBank/DDBJ databases">
        <authorList>
            <consortium name="Pathogen Informatics"/>
        </authorList>
    </citation>
    <scope>NUCLEOTIDE SEQUENCE [LARGE SCALE GENOMIC DNA]</scope>
</reference>
<feature type="compositionally biased region" description="Polar residues" evidence="1">
    <location>
        <begin position="38"/>
        <end position="49"/>
    </location>
</feature>
<dbReference type="WBParaSite" id="ASIM_0000791101-mRNA-1">
    <property type="protein sequence ID" value="ASIM_0000791101-mRNA-1"/>
    <property type="gene ID" value="ASIM_0000791101"/>
</dbReference>
<evidence type="ECO:0000256" key="1">
    <source>
        <dbReference type="SAM" id="MobiDB-lite"/>
    </source>
</evidence>
<feature type="region of interest" description="Disordered" evidence="1">
    <location>
        <begin position="36"/>
        <end position="63"/>
    </location>
</feature>
<name>A0A0M3JJU0_ANISI</name>
<sequence>VSYRYCNTQPCRGGFCCYPFRYTNRPRCERFFKEEESVQINPQTKHQSSNENDDDDLANDPDMRTLHVKMPKDMIDRFLSMKLAEAIPEAVPDTSEQLVNPESINDHPESDPDHAEVSSSGQLVVDDSAEIDDDRMESPQDDGSGESPTLVEDSQGAEDGTAERLHFKNVKNNKNGIT</sequence>
<evidence type="ECO:0000313" key="2">
    <source>
        <dbReference type="EMBL" id="VDK29765.1"/>
    </source>
</evidence>
<feature type="region of interest" description="Disordered" evidence="1">
    <location>
        <begin position="89"/>
        <end position="178"/>
    </location>
</feature>
<dbReference type="AlphaFoldDB" id="A0A0M3JJU0"/>
<feature type="compositionally biased region" description="Basic and acidic residues" evidence="1">
    <location>
        <begin position="104"/>
        <end position="116"/>
    </location>
</feature>
<feature type="compositionally biased region" description="Polar residues" evidence="1">
    <location>
        <begin position="94"/>
        <end position="103"/>
    </location>
</feature>
<organism evidence="4">
    <name type="scientific">Anisakis simplex</name>
    <name type="common">Herring worm</name>
    <dbReference type="NCBI Taxonomy" id="6269"/>
    <lineage>
        <taxon>Eukaryota</taxon>
        <taxon>Metazoa</taxon>
        <taxon>Ecdysozoa</taxon>
        <taxon>Nematoda</taxon>
        <taxon>Chromadorea</taxon>
        <taxon>Rhabditida</taxon>
        <taxon>Spirurina</taxon>
        <taxon>Ascaridomorpha</taxon>
        <taxon>Ascaridoidea</taxon>
        <taxon>Anisakidae</taxon>
        <taxon>Anisakis</taxon>
        <taxon>Anisakis simplex complex</taxon>
    </lineage>
</organism>
<protein>
    <submittedName>
        <fullName evidence="4">Secreted protein</fullName>
    </submittedName>
</protein>
<reference evidence="4" key="1">
    <citation type="submission" date="2017-02" db="UniProtKB">
        <authorList>
            <consortium name="WormBaseParasite"/>
        </authorList>
    </citation>
    <scope>IDENTIFICATION</scope>
</reference>
<keyword evidence="3" id="KW-1185">Reference proteome</keyword>
<feature type="compositionally biased region" description="Acidic residues" evidence="1">
    <location>
        <begin position="127"/>
        <end position="144"/>
    </location>
</feature>
<evidence type="ECO:0000313" key="4">
    <source>
        <dbReference type="WBParaSite" id="ASIM_0000791101-mRNA-1"/>
    </source>
</evidence>
<evidence type="ECO:0000313" key="3">
    <source>
        <dbReference type="Proteomes" id="UP000267096"/>
    </source>
</evidence>
<dbReference type="Proteomes" id="UP000267096">
    <property type="component" value="Unassembled WGS sequence"/>
</dbReference>
<dbReference type="EMBL" id="UYRR01019104">
    <property type="protein sequence ID" value="VDK29765.1"/>
    <property type="molecule type" value="Genomic_DNA"/>
</dbReference>
<gene>
    <name evidence="2" type="ORF">ASIM_LOCUS7672</name>
</gene>
<proteinExistence type="predicted"/>